<proteinExistence type="predicted"/>
<dbReference type="EMBL" id="LAZR01008531">
    <property type="protein sequence ID" value="KKM78177.1"/>
    <property type="molecule type" value="Genomic_DNA"/>
</dbReference>
<comment type="caution">
    <text evidence="1">The sequence shown here is derived from an EMBL/GenBank/DDBJ whole genome shotgun (WGS) entry which is preliminary data.</text>
</comment>
<evidence type="ECO:0000313" key="1">
    <source>
        <dbReference type="EMBL" id="KKM78177.1"/>
    </source>
</evidence>
<reference evidence="1" key="1">
    <citation type="journal article" date="2015" name="Nature">
        <title>Complex archaea that bridge the gap between prokaryotes and eukaryotes.</title>
        <authorList>
            <person name="Spang A."/>
            <person name="Saw J.H."/>
            <person name="Jorgensen S.L."/>
            <person name="Zaremba-Niedzwiedzka K."/>
            <person name="Martijn J."/>
            <person name="Lind A.E."/>
            <person name="van Eijk R."/>
            <person name="Schleper C."/>
            <person name="Guy L."/>
            <person name="Ettema T.J."/>
        </authorList>
    </citation>
    <scope>NUCLEOTIDE SEQUENCE</scope>
</reference>
<accession>A0A0F9N9U5</accession>
<dbReference type="AlphaFoldDB" id="A0A0F9N9U5"/>
<organism evidence="1">
    <name type="scientific">marine sediment metagenome</name>
    <dbReference type="NCBI Taxonomy" id="412755"/>
    <lineage>
        <taxon>unclassified sequences</taxon>
        <taxon>metagenomes</taxon>
        <taxon>ecological metagenomes</taxon>
    </lineage>
</organism>
<sequence length="75" mass="9026">MDEQENPNIQDFFEVHYWPALDVFYAAMKKYDEAIKEEKDLADDNPAIIELHRALEEWQKQLDGLYFVQKMCEDL</sequence>
<protein>
    <submittedName>
        <fullName evidence="1">Uncharacterized protein</fullName>
    </submittedName>
</protein>
<name>A0A0F9N9U5_9ZZZZ</name>
<gene>
    <name evidence="1" type="ORF">LCGC14_1362660</name>
</gene>